<dbReference type="Gene3D" id="3.30.420.10">
    <property type="entry name" value="Ribonuclease H-like superfamily/Ribonuclease H"/>
    <property type="match status" value="1"/>
</dbReference>
<proteinExistence type="predicted"/>
<dbReference type="InterPro" id="IPR036397">
    <property type="entry name" value="RNaseH_sf"/>
</dbReference>
<dbReference type="EMBL" id="GBHO01001118">
    <property type="protein sequence ID" value="JAG42486.1"/>
    <property type="molecule type" value="Transcribed_RNA"/>
</dbReference>
<dbReference type="PROSITE" id="PS50994">
    <property type="entry name" value="INTEGRASE"/>
    <property type="match status" value="1"/>
</dbReference>
<dbReference type="SUPFAM" id="SSF53098">
    <property type="entry name" value="Ribonuclease H-like"/>
    <property type="match status" value="1"/>
</dbReference>
<feature type="domain" description="Integrase catalytic" evidence="4">
    <location>
        <begin position="1"/>
        <end position="125"/>
    </location>
</feature>
<dbReference type="Pfam" id="PF07727">
    <property type="entry name" value="RVT_2"/>
    <property type="match status" value="1"/>
</dbReference>
<reference evidence="5" key="1">
    <citation type="journal article" date="2014" name="PLoS ONE">
        <title>Transcriptome-Based Identification of ABC Transporters in the Western Tarnished Plant Bug Lygus hesperus.</title>
        <authorList>
            <person name="Hull J.J."/>
            <person name="Chaney K."/>
            <person name="Geib S.M."/>
            <person name="Fabrick J.A."/>
            <person name="Brent C.S."/>
            <person name="Walsh D."/>
            <person name="Lavine L.C."/>
        </authorList>
    </citation>
    <scope>NUCLEOTIDE SEQUENCE</scope>
</reference>
<evidence type="ECO:0000256" key="2">
    <source>
        <dbReference type="ARBA" id="ARBA00022801"/>
    </source>
</evidence>
<dbReference type="InterPro" id="IPR013103">
    <property type="entry name" value="RVT_2"/>
</dbReference>
<dbReference type="Pfam" id="PF25597">
    <property type="entry name" value="SH3_retrovirus"/>
    <property type="match status" value="1"/>
</dbReference>
<dbReference type="AlphaFoldDB" id="A0A0A9ZEY6"/>
<evidence type="ECO:0000256" key="3">
    <source>
        <dbReference type="SAM" id="MobiDB-lite"/>
    </source>
</evidence>
<feature type="region of interest" description="Disordered" evidence="3">
    <location>
        <begin position="191"/>
        <end position="261"/>
    </location>
</feature>
<dbReference type="InterPro" id="IPR039537">
    <property type="entry name" value="Retrotran_Ty1/copia-like"/>
</dbReference>
<dbReference type="GO" id="GO:0016787">
    <property type="term" value="F:hydrolase activity"/>
    <property type="evidence" value="ECO:0007669"/>
    <property type="project" value="UniProtKB-KW"/>
</dbReference>
<evidence type="ECO:0000256" key="1">
    <source>
        <dbReference type="ARBA" id="ARBA00022723"/>
    </source>
</evidence>
<dbReference type="InterPro" id="IPR012337">
    <property type="entry name" value="RNaseH-like_sf"/>
</dbReference>
<dbReference type="InterPro" id="IPR057670">
    <property type="entry name" value="SH3_retrovirus"/>
</dbReference>
<dbReference type="PANTHER" id="PTHR42648">
    <property type="entry name" value="TRANSPOSASE, PUTATIVE-RELATED"/>
    <property type="match status" value="1"/>
</dbReference>
<dbReference type="PANTHER" id="PTHR42648:SF28">
    <property type="entry name" value="TRANSPOSON-ENCODED PROTEIN WITH RIBONUCLEASE H-LIKE AND RETROVIRUS ZINC FINGER-LIKE DOMAINS"/>
    <property type="match status" value="1"/>
</dbReference>
<dbReference type="InterPro" id="IPR001584">
    <property type="entry name" value="Integrase_cat-core"/>
</dbReference>
<gene>
    <name evidence="5" type="primary">POLX_42</name>
    <name evidence="5" type="ORF">CM83_49951</name>
</gene>
<keyword evidence="2" id="KW-0378">Hydrolase</keyword>
<accession>A0A0A9ZEY6</accession>
<feature type="compositionally biased region" description="Basic and acidic residues" evidence="3">
    <location>
        <begin position="204"/>
        <end position="214"/>
    </location>
</feature>
<evidence type="ECO:0000313" key="5">
    <source>
        <dbReference type="EMBL" id="JAG42486.1"/>
    </source>
</evidence>
<evidence type="ECO:0000259" key="4">
    <source>
        <dbReference type="PROSITE" id="PS50994"/>
    </source>
</evidence>
<sequence>MKEKREVYDKFRHYEAQVTARFGTLISRLRLDNGKEYKNHRFMDFCDSRGIEIECTIPRNPAQNGVCERYHRTIMNLARCMIIDSGLEKEMWGESLRSAVFVQNRVKTKALEPAQVPAEIWFGQEVNLEKLRVFGSTAHAPIPKEDRTGKLDPRSRPLIMVGYTHNGYRLWDSQNRKIVTAKSVVFDERPQKPCNCEIPNLQKMPEEDLAKEESESSSDEGTDSDQSSNSGTTDKDEEDPAKPSTSLSDQPRKGTRKRELPQHLRDYDLTYAALSTGCLPSEIPNNFEEAVSSGWKGAIDEELDSLISNNTWELVPRPDNSKVIRSRWIFRKKLMEGVEVRKARLVALGYQQMGAVDEEVYAPVARMVTLRMLLALAAEMKMNIHQLDIKSAFLQSTLKSPVFMAPPDGLRCPEGYICKLNKALYVLRESPRCWNECFNNHLLSLNF</sequence>
<dbReference type="GO" id="GO:0046872">
    <property type="term" value="F:metal ion binding"/>
    <property type="evidence" value="ECO:0007669"/>
    <property type="project" value="UniProtKB-KW"/>
</dbReference>
<organism evidence="5">
    <name type="scientific">Lygus hesperus</name>
    <name type="common">Western plant bug</name>
    <dbReference type="NCBI Taxonomy" id="30085"/>
    <lineage>
        <taxon>Eukaryota</taxon>
        <taxon>Metazoa</taxon>
        <taxon>Ecdysozoa</taxon>
        <taxon>Arthropoda</taxon>
        <taxon>Hexapoda</taxon>
        <taxon>Insecta</taxon>
        <taxon>Pterygota</taxon>
        <taxon>Neoptera</taxon>
        <taxon>Paraneoptera</taxon>
        <taxon>Hemiptera</taxon>
        <taxon>Heteroptera</taxon>
        <taxon>Panheteroptera</taxon>
        <taxon>Cimicomorpha</taxon>
        <taxon>Miridae</taxon>
        <taxon>Mirini</taxon>
        <taxon>Lygus</taxon>
    </lineage>
</organism>
<keyword evidence="1" id="KW-0479">Metal-binding</keyword>
<feature type="non-terminal residue" evidence="5">
    <location>
        <position position="447"/>
    </location>
</feature>
<name>A0A0A9ZEY6_LYGHE</name>
<reference evidence="5" key="2">
    <citation type="submission" date="2014-07" db="EMBL/GenBank/DDBJ databases">
        <authorList>
            <person name="Hull J."/>
        </authorList>
    </citation>
    <scope>NUCLEOTIDE SEQUENCE</scope>
</reference>
<protein>
    <submittedName>
        <fullName evidence="5">Retrovirus-related Pol polyprotein from transposon TNT 1-94</fullName>
    </submittedName>
</protein>
<dbReference type="GO" id="GO:0015074">
    <property type="term" value="P:DNA integration"/>
    <property type="evidence" value="ECO:0007669"/>
    <property type="project" value="InterPro"/>
</dbReference>
<dbReference type="GO" id="GO:0003676">
    <property type="term" value="F:nucleic acid binding"/>
    <property type="evidence" value="ECO:0007669"/>
    <property type="project" value="InterPro"/>
</dbReference>